<gene>
    <name evidence="2" type="ORF">MONAX_5E037261</name>
</gene>
<feature type="compositionally biased region" description="Polar residues" evidence="1">
    <location>
        <begin position="34"/>
        <end position="84"/>
    </location>
</feature>
<dbReference type="EMBL" id="CABDUW010000092">
    <property type="protein sequence ID" value="VTJ58071.1"/>
    <property type="molecule type" value="Genomic_DNA"/>
</dbReference>
<organism evidence="2">
    <name type="scientific">Marmota monax</name>
    <name type="common">Woodchuck</name>
    <dbReference type="NCBI Taxonomy" id="9995"/>
    <lineage>
        <taxon>Eukaryota</taxon>
        <taxon>Metazoa</taxon>
        <taxon>Chordata</taxon>
        <taxon>Craniata</taxon>
        <taxon>Vertebrata</taxon>
        <taxon>Euteleostomi</taxon>
        <taxon>Mammalia</taxon>
        <taxon>Eutheria</taxon>
        <taxon>Euarchontoglires</taxon>
        <taxon>Glires</taxon>
        <taxon>Rodentia</taxon>
        <taxon>Sciuromorpha</taxon>
        <taxon>Sciuridae</taxon>
        <taxon>Xerinae</taxon>
        <taxon>Marmotini</taxon>
        <taxon>Marmota</taxon>
    </lineage>
</organism>
<feature type="region of interest" description="Disordered" evidence="1">
    <location>
        <begin position="1"/>
        <end position="123"/>
    </location>
</feature>
<accession>A0A5E4AMU4</accession>
<comment type="caution">
    <text evidence="2">The sequence shown here is derived from an EMBL/GenBank/DDBJ whole genome shotgun (WGS) entry which is preliminary data.</text>
</comment>
<feature type="compositionally biased region" description="Basic residues" evidence="1">
    <location>
        <begin position="96"/>
        <end position="105"/>
    </location>
</feature>
<proteinExistence type="predicted"/>
<name>A0A5E4AMU4_MARMO</name>
<evidence type="ECO:0000313" key="2">
    <source>
        <dbReference type="EMBL" id="VTJ58071.1"/>
    </source>
</evidence>
<sequence>TLQRRTKWPTYILSMGHQTPQPPHSLSPLAPPLTQYSSLSCAESQQEPQHDTQAQTAGTHTRQTQKSPSTSASVHHSAEKAQNQGKRKQTSPFNRRLAKKTRHHLQSLTALQSGGSGLRRLSK</sequence>
<reference evidence="2" key="1">
    <citation type="submission" date="2019-04" db="EMBL/GenBank/DDBJ databases">
        <authorList>
            <person name="Alioto T."/>
            <person name="Alioto T."/>
        </authorList>
    </citation>
    <scope>NUCLEOTIDE SEQUENCE [LARGE SCALE GENOMIC DNA]</scope>
</reference>
<dbReference type="AlphaFoldDB" id="A0A5E4AMU4"/>
<feature type="compositionally biased region" description="Pro residues" evidence="1">
    <location>
        <begin position="20"/>
        <end position="31"/>
    </location>
</feature>
<feature type="non-terminal residue" evidence="2">
    <location>
        <position position="123"/>
    </location>
</feature>
<feature type="non-terminal residue" evidence="2">
    <location>
        <position position="1"/>
    </location>
</feature>
<protein>
    <submittedName>
        <fullName evidence="2">Uncharacterized protein</fullName>
    </submittedName>
</protein>
<evidence type="ECO:0000256" key="1">
    <source>
        <dbReference type="SAM" id="MobiDB-lite"/>
    </source>
</evidence>